<feature type="non-terminal residue" evidence="3">
    <location>
        <position position="1"/>
    </location>
</feature>
<keyword evidence="2 3" id="KW-0067">ATP-binding</keyword>
<dbReference type="EMBL" id="JABCLB010000887">
    <property type="protein sequence ID" value="NMU82683.1"/>
    <property type="molecule type" value="Genomic_DNA"/>
</dbReference>
<name>A0A7Y0SG84_VIBPH</name>
<feature type="non-terminal residue" evidence="3">
    <location>
        <position position="86"/>
    </location>
</feature>
<comment type="caution">
    <text evidence="3">The sequence shown here is derived from an EMBL/GenBank/DDBJ whole genome shotgun (WGS) entry which is preliminary data.</text>
</comment>
<dbReference type="AlphaFoldDB" id="A0A7Y0SG84"/>
<gene>
    <name evidence="3" type="ORF">HKB16_07285</name>
</gene>
<dbReference type="GO" id="GO:0016787">
    <property type="term" value="F:hydrolase activity"/>
    <property type="evidence" value="ECO:0007669"/>
    <property type="project" value="UniProtKB-KW"/>
</dbReference>
<sequence length="86" mass="9554">GVDEDALPLVLSLAFPDRIAQQRTNQFERFTLANGHGAECRQEDMLGGCEYLVAVDLMRSHSNSSQIHSACELDVNILRATFEALF</sequence>
<evidence type="ECO:0000313" key="3">
    <source>
        <dbReference type="EMBL" id="NMU82683.1"/>
    </source>
</evidence>
<reference evidence="3 4" key="1">
    <citation type="submission" date="2020-04" db="EMBL/GenBank/DDBJ databases">
        <title>Whole-genome sequencing of Vibrio spp. from China reveals different genetic environments of blaCTX-M-14 among diverse lineages.</title>
        <authorList>
            <person name="Zheng Z."/>
            <person name="Ye L."/>
            <person name="Chen S."/>
        </authorList>
    </citation>
    <scope>NUCLEOTIDE SEQUENCE [LARGE SCALE GENOMIC DNA]</scope>
    <source>
        <strain evidence="3 4">Vb0551</strain>
    </source>
</reference>
<evidence type="ECO:0000256" key="1">
    <source>
        <dbReference type="ARBA" id="ARBA00022801"/>
    </source>
</evidence>
<keyword evidence="1" id="KW-0378">Hydrolase</keyword>
<evidence type="ECO:0000256" key="2">
    <source>
        <dbReference type="ARBA" id="ARBA00022806"/>
    </source>
</evidence>
<dbReference type="Proteomes" id="UP000518904">
    <property type="component" value="Unassembled WGS sequence"/>
</dbReference>
<organism evidence="3 4">
    <name type="scientific">Vibrio parahaemolyticus</name>
    <dbReference type="NCBI Taxonomy" id="670"/>
    <lineage>
        <taxon>Bacteria</taxon>
        <taxon>Pseudomonadati</taxon>
        <taxon>Pseudomonadota</taxon>
        <taxon>Gammaproteobacteria</taxon>
        <taxon>Vibrionales</taxon>
        <taxon>Vibrionaceae</taxon>
        <taxon>Vibrio</taxon>
    </lineage>
</organism>
<protein>
    <submittedName>
        <fullName evidence="3">ATP-dependent RNA helicase HrpB</fullName>
    </submittedName>
</protein>
<dbReference type="PANTHER" id="PTHR43519:SF1">
    <property type="entry name" value="ATP-DEPENDENT RNA HELICASE HRPB"/>
    <property type="match status" value="1"/>
</dbReference>
<dbReference type="PANTHER" id="PTHR43519">
    <property type="entry name" value="ATP-DEPENDENT RNA HELICASE HRPB"/>
    <property type="match status" value="1"/>
</dbReference>
<evidence type="ECO:0000313" key="4">
    <source>
        <dbReference type="Proteomes" id="UP000518904"/>
    </source>
</evidence>
<accession>A0A7Y0SG84</accession>
<dbReference type="GO" id="GO:0004386">
    <property type="term" value="F:helicase activity"/>
    <property type="evidence" value="ECO:0007669"/>
    <property type="project" value="UniProtKB-KW"/>
</dbReference>
<proteinExistence type="predicted"/>
<keyword evidence="2 3" id="KW-0347">Helicase</keyword>
<keyword evidence="2 3" id="KW-0547">Nucleotide-binding</keyword>